<evidence type="ECO:0000256" key="1">
    <source>
        <dbReference type="SAM" id="Phobius"/>
    </source>
</evidence>
<organism evidence="2 3">
    <name type="scientific">Stylonychia lemnae</name>
    <name type="common">Ciliate</name>
    <dbReference type="NCBI Taxonomy" id="5949"/>
    <lineage>
        <taxon>Eukaryota</taxon>
        <taxon>Sar</taxon>
        <taxon>Alveolata</taxon>
        <taxon>Ciliophora</taxon>
        <taxon>Intramacronucleata</taxon>
        <taxon>Spirotrichea</taxon>
        <taxon>Stichotrichia</taxon>
        <taxon>Sporadotrichida</taxon>
        <taxon>Oxytrichidae</taxon>
        <taxon>Stylonychinae</taxon>
        <taxon>Stylonychia</taxon>
    </lineage>
</organism>
<evidence type="ECO:0000313" key="3">
    <source>
        <dbReference type="Proteomes" id="UP000039865"/>
    </source>
</evidence>
<dbReference type="Gene3D" id="1.20.1250.20">
    <property type="entry name" value="MFS general substrate transporter like domains"/>
    <property type="match status" value="1"/>
</dbReference>
<dbReference type="PANTHER" id="PTHR23524">
    <property type="entry name" value="TRANSPORTER, PUTATIVE (AFU_ORTHOLOGUE AFUA_8G04850)-RELATED"/>
    <property type="match status" value="1"/>
</dbReference>
<protein>
    <submittedName>
        <fullName evidence="2">Major facilitator superfamily mfs_1</fullName>
    </submittedName>
</protein>
<keyword evidence="1" id="KW-0812">Transmembrane</keyword>
<sequence length="398" mass="45286">MEKQLNSDLFINGTVLSDQSQSNKKELEKLPSIEESDSKLSLLSSKSIPYIPEEFLKIKMRRGVNSINVMSFFVIQFESYLIINFMNTFISFLLKSEKYYNVPQNQLGDVLGNLGLYQEITLIVVDFLVGLMIDILGRKIPILIGFLSNGWSVCASWNYITFITRLYLERFLGISQFLFVKHYGSKVLLLIDWLLSPGISSILIIWHQRCKIFIIYEVLKETCFKIRLFGPLYFEDKLQSQGYSKQGSSDVISWLIMASNLLVIPLSLLTGYTSDKYKVWINIAVNVLILLVTQVIMILPVNNPICLFVGYTLTLALYINLYLLGFTLLSKIVVQESRGTLFGAFTLVGSVGVLFINKVGGYLFDNVDSIWPFIILLICTAQLAILTFFFGLCKELKT</sequence>
<dbReference type="InParanoid" id="A0A078B8J4"/>
<dbReference type="GO" id="GO:0022857">
    <property type="term" value="F:transmembrane transporter activity"/>
    <property type="evidence" value="ECO:0007669"/>
    <property type="project" value="InterPro"/>
</dbReference>
<dbReference type="OrthoDB" id="18110at2759"/>
<feature type="transmembrane region" description="Helical" evidence="1">
    <location>
        <begin position="187"/>
        <end position="206"/>
    </location>
</feature>
<name>A0A078B8J4_STYLE</name>
<keyword evidence="1" id="KW-0472">Membrane</keyword>
<dbReference type="PANTHER" id="PTHR23524:SF1">
    <property type="entry name" value="MRH DOMAIN-CONTAINING PROTEIN-RELATED"/>
    <property type="match status" value="1"/>
</dbReference>
<keyword evidence="3" id="KW-1185">Reference proteome</keyword>
<dbReference type="Pfam" id="PF07690">
    <property type="entry name" value="MFS_1"/>
    <property type="match status" value="1"/>
</dbReference>
<reference evidence="2 3" key="1">
    <citation type="submission" date="2014-06" db="EMBL/GenBank/DDBJ databases">
        <authorList>
            <person name="Swart Estienne"/>
        </authorList>
    </citation>
    <scope>NUCLEOTIDE SEQUENCE [LARGE SCALE GENOMIC DNA]</scope>
    <source>
        <strain evidence="2 3">130c</strain>
    </source>
</reference>
<dbReference type="EMBL" id="CCKQ01018749">
    <property type="protein sequence ID" value="CDW90729.1"/>
    <property type="molecule type" value="Genomic_DNA"/>
</dbReference>
<evidence type="ECO:0000313" key="2">
    <source>
        <dbReference type="EMBL" id="CDW90729.1"/>
    </source>
</evidence>
<dbReference type="SUPFAM" id="SSF103473">
    <property type="entry name" value="MFS general substrate transporter"/>
    <property type="match status" value="1"/>
</dbReference>
<feature type="transmembrane region" description="Helical" evidence="1">
    <location>
        <begin position="279"/>
        <end position="301"/>
    </location>
</feature>
<feature type="transmembrane region" description="Helical" evidence="1">
    <location>
        <begin position="341"/>
        <end position="364"/>
    </location>
</feature>
<proteinExistence type="predicted"/>
<keyword evidence="1" id="KW-1133">Transmembrane helix</keyword>
<feature type="transmembrane region" description="Helical" evidence="1">
    <location>
        <begin position="254"/>
        <end position="272"/>
    </location>
</feature>
<feature type="transmembrane region" description="Helical" evidence="1">
    <location>
        <begin position="370"/>
        <end position="393"/>
    </location>
</feature>
<gene>
    <name evidence="2" type="primary">Contig8868.g9473</name>
    <name evidence="2" type="ORF">STYLEM_19875</name>
</gene>
<dbReference type="InterPro" id="IPR011701">
    <property type="entry name" value="MFS"/>
</dbReference>
<feature type="transmembrane region" description="Helical" evidence="1">
    <location>
        <begin position="307"/>
        <end position="329"/>
    </location>
</feature>
<dbReference type="AlphaFoldDB" id="A0A078B8J4"/>
<dbReference type="InterPro" id="IPR036259">
    <property type="entry name" value="MFS_trans_sf"/>
</dbReference>
<feature type="transmembrane region" description="Helical" evidence="1">
    <location>
        <begin position="114"/>
        <end position="136"/>
    </location>
</feature>
<feature type="transmembrane region" description="Helical" evidence="1">
    <location>
        <begin position="67"/>
        <end position="94"/>
    </location>
</feature>
<accession>A0A078B8J4</accession>
<dbReference type="Proteomes" id="UP000039865">
    <property type="component" value="Unassembled WGS sequence"/>
</dbReference>
<feature type="transmembrane region" description="Helical" evidence="1">
    <location>
        <begin position="143"/>
        <end position="167"/>
    </location>
</feature>